<evidence type="ECO:0000259" key="4">
    <source>
        <dbReference type="Pfam" id="PF08241"/>
    </source>
</evidence>
<dbReference type="GO" id="GO:0032259">
    <property type="term" value="P:methylation"/>
    <property type="evidence" value="ECO:0007669"/>
    <property type="project" value="UniProtKB-KW"/>
</dbReference>
<dbReference type="PANTHER" id="PTHR44942:SF4">
    <property type="entry name" value="METHYLTRANSFERASE TYPE 11 DOMAIN-CONTAINING PROTEIN"/>
    <property type="match status" value="1"/>
</dbReference>
<organism evidence="5 6">
    <name type="scientific">Mycolicibacterium madagascariense</name>
    <dbReference type="NCBI Taxonomy" id="212765"/>
    <lineage>
        <taxon>Bacteria</taxon>
        <taxon>Bacillati</taxon>
        <taxon>Actinomycetota</taxon>
        <taxon>Actinomycetes</taxon>
        <taxon>Mycobacteriales</taxon>
        <taxon>Mycobacteriaceae</taxon>
        <taxon>Mycolicibacterium</taxon>
    </lineage>
</organism>
<dbReference type="Gene3D" id="3.40.50.150">
    <property type="entry name" value="Vaccinia Virus protein VP39"/>
    <property type="match status" value="1"/>
</dbReference>
<protein>
    <recommendedName>
        <fullName evidence="4">Methyltransferase type 11 domain-containing protein</fullName>
    </recommendedName>
</protein>
<dbReference type="Proteomes" id="UP000466517">
    <property type="component" value="Chromosome"/>
</dbReference>
<evidence type="ECO:0000256" key="3">
    <source>
        <dbReference type="ARBA" id="ARBA00022679"/>
    </source>
</evidence>
<dbReference type="InterPro" id="IPR013216">
    <property type="entry name" value="Methyltransf_11"/>
</dbReference>
<keyword evidence="6" id="KW-1185">Reference proteome</keyword>
<dbReference type="PANTHER" id="PTHR44942">
    <property type="entry name" value="METHYLTRANSF_11 DOMAIN-CONTAINING PROTEIN"/>
    <property type="match status" value="1"/>
</dbReference>
<evidence type="ECO:0000313" key="5">
    <source>
        <dbReference type="EMBL" id="BBZ30861.1"/>
    </source>
</evidence>
<sequence length="278" mass="30608">MCEPFLRKVCQRTRSGLTSGADTVGHMPPRLDMFKNRQRANSFGSQADAYDAYRPRYPDVMIDDLLAGGGRSILDVGAGTGIASQQFVERGATVLALEPDPRMAAVARRKGIEVEIDTFERWPSHGRTFDLVTFAASFHWVDSSVALPKIREILRPGGRLALMWNRLAPTGAIRAELNSIYAGYWDVGTADPNSGSTEVVAALTAGGYDVATHQYPQTRQYSREQWIDFAFTHSNYLTLSAERAAELRARLWELIGPEGVSVYGNSLAIVATHIAQTQ</sequence>
<evidence type="ECO:0000313" key="6">
    <source>
        <dbReference type="Proteomes" id="UP000466517"/>
    </source>
</evidence>
<dbReference type="SUPFAM" id="SSF53335">
    <property type="entry name" value="S-adenosyl-L-methionine-dependent methyltransferases"/>
    <property type="match status" value="1"/>
</dbReference>
<proteinExistence type="inferred from homology"/>
<dbReference type="InterPro" id="IPR029063">
    <property type="entry name" value="SAM-dependent_MTases_sf"/>
</dbReference>
<reference evidence="5 6" key="1">
    <citation type="journal article" date="2019" name="Emerg. Microbes Infect.">
        <title>Comprehensive subspecies identification of 175 nontuberculous mycobacteria species based on 7547 genomic profiles.</title>
        <authorList>
            <person name="Matsumoto Y."/>
            <person name="Kinjo T."/>
            <person name="Motooka D."/>
            <person name="Nabeya D."/>
            <person name="Jung N."/>
            <person name="Uechi K."/>
            <person name="Horii T."/>
            <person name="Iida T."/>
            <person name="Fujita J."/>
            <person name="Nakamura S."/>
        </authorList>
    </citation>
    <scope>NUCLEOTIDE SEQUENCE [LARGE SCALE GENOMIC DNA]</scope>
    <source>
        <strain evidence="5 6">JCM 13574</strain>
    </source>
</reference>
<keyword evidence="3" id="KW-0808">Transferase</keyword>
<keyword evidence="2" id="KW-0489">Methyltransferase</keyword>
<dbReference type="InterPro" id="IPR051052">
    <property type="entry name" value="Diverse_substrate_MTase"/>
</dbReference>
<evidence type="ECO:0000256" key="2">
    <source>
        <dbReference type="ARBA" id="ARBA00022603"/>
    </source>
</evidence>
<dbReference type="Pfam" id="PF08241">
    <property type="entry name" value="Methyltransf_11"/>
    <property type="match status" value="1"/>
</dbReference>
<gene>
    <name evidence="5" type="ORF">MMAD_51560</name>
</gene>
<evidence type="ECO:0000256" key="1">
    <source>
        <dbReference type="ARBA" id="ARBA00008361"/>
    </source>
</evidence>
<dbReference type="CDD" id="cd02440">
    <property type="entry name" value="AdoMet_MTases"/>
    <property type="match status" value="1"/>
</dbReference>
<comment type="similarity">
    <text evidence="1">Belongs to the methyltransferase superfamily.</text>
</comment>
<dbReference type="GO" id="GO:0008757">
    <property type="term" value="F:S-adenosylmethionine-dependent methyltransferase activity"/>
    <property type="evidence" value="ECO:0007669"/>
    <property type="project" value="InterPro"/>
</dbReference>
<dbReference type="EMBL" id="AP022610">
    <property type="protein sequence ID" value="BBZ30861.1"/>
    <property type="molecule type" value="Genomic_DNA"/>
</dbReference>
<feature type="domain" description="Methyltransferase type 11" evidence="4">
    <location>
        <begin position="74"/>
        <end position="161"/>
    </location>
</feature>
<dbReference type="KEGG" id="mmag:MMAD_51560"/>
<accession>A0A7I7XNN8</accession>
<name>A0A7I7XNN8_9MYCO</name>
<dbReference type="AlphaFoldDB" id="A0A7I7XNN8"/>